<evidence type="ECO:0000313" key="2">
    <source>
        <dbReference type="Proteomes" id="UP000189911"/>
    </source>
</evidence>
<dbReference type="GO" id="GO:0000387">
    <property type="term" value="P:spliceosomal snRNP assembly"/>
    <property type="evidence" value="ECO:0007669"/>
    <property type="project" value="InterPro"/>
</dbReference>
<dbReference type="EMBL" id="LT598451">
    <property type="protein sequence ID" value="SCU94268.1"/>
    <property type="molecule type" value="Genomic_DNA"/>
</dbReference>
<dbReference type="GO" id="GO:0030532">
    <property type="term" value="C:small nuclear ribonucleoprotein complex"/>
    <property type="evidence" value="ECO:0007669"/>
    <property type="project" value="InterPro"/>
</dbReference>
<name>A0A1G4JTP1_9SACH</name>
<gene>
    <name evidence="1" type="ORF">LANO_0E06238G</name>
</gene>
<accession>A0A1G4JTP1</accession>
<proteinExistence type="predicted"/>
<dbReference type="PRINTS" id="PR02039">
    <property type="entry name" value="SPLICEFRBRR1"/>
</dbReference>
<evidence type="ECO:0000313" key="1">
    <source>
        <dbReference type="EMBL" id="SCU94268.1"/>
    </source>
</evidence>
<protein>
    <submittedName>
        <fullName evidence="1">LANO_0E06238g1_1</fullName>
    </submittedName>
</protein>
<organism evidence="1 2">
    <name type="scientific">Lachancea nothofagi CBS 11611</name>
    <dbReference type="NCBI Taxonomy" id="1266666"/>
    <lineage>
        <taxon>Eukaryota</taxon>
        <taxon>Fungi</taxon>
        <taxon>Dikarya</taxon>
        <taxon>Ascomycota</taxon>
        <taxon>Saccharomycotina</taxon>
        <taxon>Saccharomycetes</taxon>
        <taxon>Saccharomycetales</taxon>
        <taxon>Saccharomycetaceae</taxon>
        <taxon>Lachancea</taxon>
    </lineage>
</organism>
<dbReference type="AlphaFoldDB" id="A0A1G4JTP1"/>
<dbReference type="OrthoDB" id="428895at2759"/>
<reference evidence="2" key="1">
    <citation type="submission" date="2016-03" db="EMBL/GenBank/DDBJ databases">
        <authorList>
            <person name="Devillers Hugo."/>
        </authorList>
    </citation>
    <scope>NUCLEOTIDE SEQUENCE [LARGE SCALE GENOMIC DNA]</scope>
</reference>
<sequence length="361" mass="41651">MAKKRVAKGAKSAKVHQDETQTIDPFFGQSRAFALEGCLVNPKVRSYLNLVRNQALSTLGVDPSTTRKEQSKYKKSSLYDEEPVINQNLAQFDKNCQRWLDWFRELKLQSRENEYGTQEYSSQMLDLLMFYFKSFLQTRKTEGDSGFEGDSNLNRILILLQNHEVKLDAQDPALEIDKNWALNLADQLKAKRASNIESLDDLRQFISIPAPLPQNFNAWHYFITRTEPTQNLMLRMSADQIFRLASYLIQWLGDIPKGKHAEKLSQWTLYVLLNLENHLPAQEVSVLRDLGKKARQLKLKGIETTPKEEPFYLQVPSDFSSPQTRIEPLSAIDLTIVVVAVEYGQRDLVDWTDAENVRDHK</sequence>
<dbReference type="Proteomes" id="UP000189911">
    <property type="component" value="Chromosome E"/>
</dbReference>
<dbReference type="Gene3D" id="1.20.58.1070">
    <property type="match status" value="1"/>
</dbReference>
<dbReference type="InterPro" id="IPR023251">
    <property type="entry name" value="Brr1"/>
</dbReference>
<dbReference type="Pfam" id="PF04938">
    <property type="entry name" value="SIP1"/>
    <property type="match status" value="1"/>
</dbReference>
<dbReference type="InterPro" id="IPR035426">
    <property type="entry name" value="Gemin2/Brr1"/>
</dbReference>
<keyword evidence="2" id="KW-1185">Reference proteome</keyword>